<comment type="caution">
    <text evidence="6">The sequence shown here is derived from an EMBL/GenBank/DDBJ whole genome shotgun (WGS) entry which is preliminary data.</text>
</comment>
<protein>
    <recommendedName>
        <fullName evidence="2">Putative 4-hydroxy-4-methyl-2-oxoglutarate aldolase</fullName>
    </recommendedName>
    <alternativeName>
        <fullName evidence="3">Regulator of ribonuclease activity homolog</fullName>
    </alternativeName>
    <alternativeName>
        <fullName evidence="4">RraA-like protein</fullName>
    </alternativeName>
</protein>
<dbReference type="PANTHER" id="PTHR33254:SF4">
    <property type="entry name" value="4-HYDROXY-4-METHYL-2-OXOGLUTARATE ALDOLASE 3-RELATED"/>
    <property type="match status" value="1"/>
</dbReference>
<dbReference type="InterPro" id="IPR036704">
    <property type="entry name" value="RraA/RraA-like_sf"/>
</dbReference>
<name>A0A6L6JEP4_9RHOB</name>
<dbReference type="OrthoDB" id="9812532at2"/>
<dbReference type="AlphaFoldDB" id="A0A6L6JEP4"/>
<feature type="binding site" evidence="5">
    <location>
        <begin position="93"/>
        <end position="96"/>
    </location>
    <ligand>
        <name>substrate</name>
    </ligand>
</feature>
<keyword evidence="5" id="KW-0479">Metal-binding</keyword>
<evidence type="ECO:0000256" key="1">
    <source>
        <dbReference type="ARBA" id="ARBA00001968"/>
    </source>
</evidence>
<dbReference type="InterPro" id="IPR005493">
    <property type="entry name" value="RraA/RraA-like"/>
</dbReference>
<keyword evidence="5" id="KW-0460">Magnesium</keyword>
<feature type="binding site" evidence="5">
    <location>
        <position position="116"/>
    </location>
    <ligand>
        <name>Mg(2+)</name>
        <dbReference type="ChEBI" id="CHEBI:18420"/>
    </ligand>
</feature>
<sequence length="222" mass="23556">MIRHPRPEPVELPEAMLDKMRGIQPASLGHYLTTGIVSPQVRPLVAGKLLGRAVTVRQPLPDALPVHLVLDELRAGDVLVIDRAGDHHVACVGEMVARAAKAAGAAGIVVDGIVTDIEELQELGLPVYARGLNVVTTRVLDVPGAELFGPVIIGDVIVRTGDLLFGDANGLLRLDPCDPALGGLVDRAVADENREVEWRQRIAAGESLADLNGSRARVADRP</sequence>
<evidence type="ECO:0000256" key="2">
    <source>
        <dbReference type="ARBA" id="ARBA00016549"/>
    </source>
</evidence>
<dbReference type="CDD" id="cd16841">
    <property type="entry name" value="RraA_family"/>
    <property type="match status" value="1"/>
</dbReference>
<accession>A0A6L6JEP4</accession>
<dbReference type="SUPFAM" id="SSF89562">
    <property type="entry name" value="RraA-like"/>
    <property type="match status" value="1"/>
</dbReference>
<dbReference type="GO" id="GO:0046872">
    <property type="term" value="F:metal ion binding"/>
    <property type="evidence" value="ECO:0007669"/>
    <property type="project" value="UniProtKB-KW"/>
</dbReference>
<evidence type="ECO:0000313" key="6">
    <source>
        <dbReference type="EMBL" id="MTH79229.1"/>
    </source>
</evidence>
<evidence type="ECO:0000313" key="7">
    <source>
        <dbReference type="Proteomes" id="UP000478183"/>
    </source>
</evidence>
<dbReference type="Proteomes" id="UP000478183">
    <property type="component" value="Unassembled WGS sequence"/>
</dbReference>
<evidence type="ECO:0000256" key="5">
    <source>
        <dbReference type="PIRSR" id="PIRSR605493-1"/>
    </source>
</evidence>
<comment type="cofactor">
    <cofactor evidence="5">
        <name>Mg(2+)</name>
        <dbReference type="ChEBI" id="CHEBI:18420"/>
    </cofactor>
</comment>
<reference evidence="6 7" key="1">
    <citation type="submission" date="2019-11" db="EMBL/GenBank/DDBJ databases">
        <authorList>
            <person name="Dong K."/>
        </authorList>
    </citation>
    <scope>NUCLEOTIDE SEQUENCE [LARGE SCALE GENOMIC DNA]</scope>
    <source>
        <strain evidence="6 7">NBRC 111993</strain>
    </source>
</reference>
<dbReference type="EMBL" id="WMIE01000012">
    <property type="protein sequence ID" value="MTH79229.1"/>
    <property type="molecule type" value="Genomic_DNA"/>
</dbReference>
<proteinExistence type="predicted"/>
<gene>
    <name evidence="6" type="ORF">GL286_16010</name>
</gene>
<organism evidence="6 7">
    <name type="scientific">Paracoccus aestuariivivens</name>
    <dbReference type="NCBI Taxonomy" id="1820333"/>
    <lineage>
        <taxon>Bacteria</taxon>
        <taxon>Pseudomonadati</taxon>
        <taxon>Pseudomonadota</taxon>
        <taxon>Alphaproteobacteria</taxon>
        <taxon>Rhodobacterales</taxon>
        <taxon>Paracoccaceae</taxon>
        <taxon>Paracoccus</taxon>
    </lineage>
</organism>
<evidence type="ECO:0000256" key="4">
    <source>
        <dbReference type="ARBA" id="ARBA00030169"/>
    </source>
</evidence>
<keyword evidence="7" id="KW-1185">Reference proteome</keyword>
<dbReference type="Gene3D" id="3.50.30.40">
    <property type="entry name" value="Ribonuclease E inhibitor RraA/RraA-like"/>
    <property type="match status" value="1"/>
</dbReference>
<evidence type="ECO:0000256" key="3">
    <source>
        <dbReference type="ARBA" id="ARBA00029596"/>
    </source>
</evidence>
<dbReference type="RefSeq" id="WP_155096587.1">
    <property type="nucleotide sequence ID" value="NZ_WMIE01000012.1"/>
</dbReference>
<dbReference type="PANTHER" id="PTHR33254">
    <property type="entry name" value="4-HYDROXY-4-METHYL-2-OXOGLUTARATE ALDOLASE 3-RELATED"/>
    <property type="match status" value="1"/>
</dbReference>
<comment type="cofactor">
    <cofactor evidence="1">
        <name>a divalent metal cation</name>
        <dbReference type="ChEBI" id="CHEBI:60240"/>
    </cofactor>
</comment>
<dbReference type="Pfam" id="PF03737">
    <property type="entry name" value="RraA-like"/>
    <property type="match status" value="1"/>
</dbReference>